<dbReference type="InterPro" id="IPR041426">
    <property type="entry name" value="Mos1_HTH"/>
</dbReference>
<dbReference type="Pfam" id="PF01359">
    <property type="entry name" value="Transposase_1"/>
    <property type="match status" value="1"/>
</dbReference>
<dbReference type="InterPro" id="IPR052709">
    <property type="entry name" value="Transposase-MT_Hybrid"/>
</dbReference>
<reference evidence="2 3" key="1">
    <citation type="submission" date="2013-11" db="EMBL/GenBank/DDBJ databases">
        <title>Genome sequencing of Stegodyphus mimosarum.</title>
        <authorList>
            <person name="Bechsgaard J."/>
        </authorList>
    </citation>
    <scope>NUCLEOTIDE SEQUENCE [LARGE SCALE GENOMIC DNA]</scope>
</reference>
<gene>
    <name evidence="2" type="ORF">X975_17500</name>
</gene>
<name>A0A087UB92_STEMI</name>
<dbReference type="AlphaFoldDB" id="A0A087UB92"/>
<dbReference type="PANTHER" id="PTHR46060">
    <property type="entry name" value="MARINER MOS1 TRANSPOSASE-LIKE PROTEIN"/>
    <property type="match status" value="1"/>
</dbReference>
<dbReference type="OMA" id="FRCGRED"/>
<dbReference type="InterPro" id="IPR036397">
    <property type="entry name" value="RNaseH_sf"/>
</dbReference>
<dbReference type="PANTHER" id="PTHR46060:SF1">
    <property type="entry name" value="MARINER MOS1 TRANSPOSASE-LIKE PROTEIN"/>
    <property type="match status" value="1"/>
</dbReference>
<organism evidence="2 3">
    <name type="scientific">Stegodyphus mimosarum</name>
    <name type="common">African social velvet spider</name>
    <dbReference type="NCBI Taxonomy" id="407821"/>
    <lineage>
        <taxon>Eukaryota</taxon>
        <taxon>Metazoa</taxon>
        <taxon>Ecdysozoa</taxon>
        <taxon>Arthropoda</taxon>
        <taxon>Chelicerata</taxon>
        <taxon>Arachnida</taxon>
        <taxon>Araneae</taxon>
        <taxon>Araneomorphae</taxon>
        <taxon>Entelegynae</taxon>
        <taxon>Eresoidea</taxon>
        <taxon>Eresidae</taxon>
        <taxon>Stegodyphus</taxon>
    </lineage>
</organism>
<protein>
    <submittedName>
        <fullName evidence="2">Mariner Mos1 transposase</fullName>
    </submittedName>
</protein>
<dbReference type="InterPro" id="IPR001888">
    <property type="entry name" value="Transposase_1"/>
</dbReference>
<dbReference type="Gene3D" id="3.30.420.10">
    <property type="entry name" value="Ribonuclease H-like superfamily/Ribonuclease H"/>
    <property type="match status" value="1"/>
</dbReference>
<sequence length="356" mass="41099">MRAVIRFLWAKSCDCTEIYGQLHEVYGENAMSRQAIAKWCSMFKNGRTDIDDAEREGRPATATNSKIAARVNECILANRRITINKISNELDISHGSVHKIIADHLEFRKICTRWVPRLLTEEHKGKRFESAFAFLQRYQTEGNDFSDKIVTGDETWIHHFSPEKKRSSLEWKHCISPIRKKCRTVPFAGKVMMTLFFDREGVVHTEFMSKGDTINASSYCETLIRLRKSLKNRRPGKLSKGIVLLHDNARPHAANQTCELLKNFRWKVWNHSPYSPDLSPPDFHVFGPLKQELSKRRYHSDAEVKATDQQWLSDIGRDFFAEGIEKLVPRLDKCLNNGGNYVENLSSARKEDVDDV</sequence>
<accession>A0A087UB92</accession>
<evidence type="ECO:0000313" key="3">
    <source>
        <dbReference type="Proteomes" id="UP000054359"/>
    </source>
</evidence>
<proteinExistence type="predicted"/>
<evidence type="ECO:0000259" key="1">
    <source>
        <dbReference type="Pfam" id="PF17906"/>
    </source>
</evidence>
<dbReference type="Proteomes" id="UP000054359">
    <property type="component" value="Unassembled WGS sequence"/>
</dbReference>
<dbReference type="Pfam" id="PF17906">
    <property type="entry name" value="HTH_48"/>
    <property type="match status" value="1"/>
</dbReference>
<feature type="domain" description="Mos1 transposase HTH" evidence="1">
    <location>
        <begin position="2"/>
        <end position="46"/>
    </location>
</feature>
<dbReference type="STRING" id="407821.A0A087UB92"/>
<dbReference type="GO" id="GO:0003676">
    <property type="term" value="F:nucleic acid binding"/>
    <property type="evidence" value="ECO:0007669"/>
    <property type="project" value="InterPro"/>
</dbReference>
<keyword evidence="3" id="KW-1185">Reference proteome</keyword>
<evidence type="ECO:0000313" key="2">
    <source>
        <dbReference type="EMBL" id="KFM74631.1"/>
    </source>
</evidence>
<feature type="non-terminal residue" evidence="2">
    <location>
        <position position="356"/>
    </location>
</feature>
<dbReference type="OrthoDB" id="6433752at2759"/>
<dbReference type="EMBL" id="KK119082">
    <property type="protein sequence ID" value="KFM74631.1"/>
    <property type="molecule type" value="Genomic_DNA"/>
</dbReference>